<evidence type="ECO:0000313" key="3">
    <source>
        <dbReference type="Proteomes" id="UP000008212"/>
    </source>
</evidence>
<keyword evidence="1" id="KW-0472">Membrane</keyword>
<keyword evidence="1" id="KW-1133">Transmembrane helix</keyword>
<reference evidence="2 3" key="1">
    <citation type="journal article" date="2004" name="Proc. Natl. Acad. Sci. U.S.A.">
        <title>Comparison of the genome of the oral pathogen Treponema denticola with other spirochete genomes.</title>
        <authorList>
            <person name="Seshadri R."/>
            <person name="Myers G.S."/>
            <person name="Tettelin H."/>
            <person name="Eisen J.A."/>
            <person name="Heidelberg J.F."/>
            <person name="Dodson R.J."/>
            <person name="Davidsen T.M."/>
            <person name="DeBoy R.T."/>
            <person name="Fouts D.E."/>
            <person name="Haft D.H."/>
            <person name="Selengut J."/>
            <person name="Ren Q."/>
            <person name="Brinkac L.M."/>
            <person name="Madupu R."/>
            <person name="Kolonay J."/>
            <person name="Durkin S.A."/>
            <person name="Daugherty S.C."/>
            <person name="Shetty J."/>
            <person name="Shvartsbeyn A."/>
            <person name="Gebregeorgis E."/>
            <person name="Geer K."/>
            <person name="Tsegaye G."/>
            <person name="Malek J."/>
            <person name="Ayodeji B."/>
            <person name="Shatsman S."/>
            <person name="McLeod M.P."/>
            <person name="Smajs D."/>
            <person name="Howell J.K."/>
            <person name="Pal S."/>
            <person name="Amin A."/>
            <person name="Vashisth P."/>
            <person name="McNeill T.Z."/>
            <person name="Xiang Q."/>
            <person name="Sodergren E."/>
            <person name="Baca E."/>
            <person name="Weinstock G.M."/>
            <person name="Norris S.J."/>
            <person name="Fraser C.M."/>
            <person name="Paulsen I.T."/>
        </authorList>
    </citation>
    <scope>NUCLEOTIDE SEQUENCE [LARGE SCALE GENOMIC DNA]</scope>
    <source>
        <strain evidence="3">ATCC 35405 / DSM 14222 / CIP 103919 / JCM 8153 / KCTC 15104</strain>
    </source>
</reference>
<accession>Q73R92</accession>
<keyword evidence="1" id="KW-0812">Transmembrane</keyword>
<sequence length="169" mass="18873">MPIGVATTNKIPTYSLYHSFSIESIEKKVYDVFMTDLQPLSWMILVFIGLFLIVFAYVLFSASAKHASGKKIRQTGKKGSPGVCPVCGTVLARDEQVKSAVYPGADDRLCYIYGCPHCYPGCEKGVQRQCPVCHKTVPNEAHLIARYFDRKKGKKRVHILGCSNCRFMS</sequence>
<evidence type="ECO:0000256" key="1">
    <source>
        <dbReference type="SAM" id="Phobius"/>
    </source>
</evidence>
<feature type="transmembrane region" description="Helical" evidence="1">
    <location>
        <begin position="40"/>
        <end position="60"/>
    </location>
</feature>
<proteinExistence type="predicted"/>
<dbReference type="HOGENOM" id="CLU_133861_1_0_12"/>
<dbReference type="STRING" id="243275.TDE_0199"/>
<dbReference type="PaxDb" id="243275-TDE_0199"/>
<dbReference type="OrthoDB" id="361897at2"/>
<keyword evidence="3" id="KW-1185">Reference proteome</keyword>
<dbReference type="PATRIC" id="fig|243275.7.peg.194"/>
<name>Q73R92_TREDE</name>
<protein>
    <submittedName>
        <fullName evidence="2">Uncharacterized protein</fullName>
    </submittedName>
</protein>
<gene>
    <name evidence="2" type="ordered locus">TDE_0199</name>
</gene>
<dbReference type="AlphaFoldDB" id="Q73R92"/>
<evidence type="ECO:0000313" key="2">
    <source>
        <dbReference type="EMBL" id="AAS10696.1"/>
    </source>
</evidence>
<dbReference type="KEGG" id="tde:TDE_0199"/>
<dbReference type="EMBL" id="AE017226">
    <property type="protein sequence ID" value="AAS10696.1"/>
    <property type="molecule type" value="Genomic_DNA"/>
</dbReference>
<organism evidence="2 3">
    <name type="scientific">Treponema denticola (strain ATCC 35405 / DSM 14222 / CIP 103919 / JCM 8153 / KCTC 15104)</name>
    <dbReference type="NCBI Taxonomy" id="243275"/>
    <lineage>
        <taxon>Bacteria</taxon>
        <taxon>Pseudomonadati</taxon>
        <taxon>Spirochaetota</taxon>
        <taxon>Spirochaetia</taxon>
        <taxon>Spirochaetales</taxon>
        <taxon>Treponemataceae</taxon>
        <taxon>Treponema</taxon>
    </lineage>
</organism>
<dbReference type="eggNOG" id="ENOG502ZQCQ">
    <property type="taxonomic scope" value="Bacteria"/>
</dbReference>
<dbReference type="Proteomes" id="UP000008212">
    <property type="component" value="Chromosome"/>
</dbReference>